<proteinExistence type="predicted"/>
<reference evidence="2 3" key="1">
    <citation type="submission" date="2024-04" db="EMBL/GenBank/DDBJ databases">
        <authorList>
            <person name="Rising A."/>
            <person name="Reimegard J."/>
            <person name="Sonavane S."/>
            <person name="Akerstrom W."/>
            <person name="Nylinder S."/>
            <person name="Hedman E."/>
            <person name="Kallberg Y."/>
        </authorList>
    </citation>
    <scope>NUCLEOTIDE SEQUENCE [LARGE SCALE GENOMIC DNA]</scope>
</reference>
<feature type="compositionally biased region" description="Basic and acidic residues" evidence="1">
    <location>
        <begin position="169"/>
        <end position="191"/>
    </location>
</feature>
<dbReference type="Proteomes" id="UP001497382">
    <property type="component" value="Unassembled WGS sequence"/>
</dbReference>
<keyword evidence="3" id="KW-1185">Reference proteome</keyword>
<comment type="caution">
    <text evidence="2">The sequence shown here is derived from an EMBL/GenBank/DDBJ whole genome shotgun (WGS) entry which is preliminary data.</text>
</comment>
<sequence>MEPNESRSLDWKTCFKKILAPHLLNPSEEQNDTCQNIINLKNDNVNTTAFLHNPEKYENEQKHINSSDPAESAHIDDISRSFINTCQDSDFPNGKLNDAKNPIEAEQNVANIIAADAEELAKSFTALKVKKKKKHFHNRAENSRNAPDWNIAFKKVLDPKSVPESPLKTSEKFVDKKPYSSHPHTDLHDSQERNPWLYHRLCKKDEHLENIEEVRAWSSSDNSKKERHYTEEEKKVLEIFRQASTFKRPQKPHMNIFDGAGVNCFKDSENKSSTKNMSSNTKKPKNVPPPGGWVCIKPLTFEEARKRPPNIIATECWDWDEDDW</sequence>
<dbReference type="EMBL" id="CAXIEN010000398">
    <property type="protein sequence ID" value="CAL1296531.1"/>
    <property type="molecule type" value="Genomic_DNA"/>
</dbReference>
<protein>
    <submittedName>
        <fullName evidence="2">Uncharacterized protein</fullName>
    </submittedName>
</protein>
<evidence type="ECO:0000256" key="1">
    <source>
        <dbReference type="SAM" id="MobiDB-lite"/>
    </source>
</evidence>
<evidence type="ECO:0000313" key="2">
    <source>
        <dbReference type="EMBL" id="CAL1296531.1"/>
    </source>
</evidence>
<name>A0AAV2BJV2_9ARAC</name>
<gene>
    <name evidence="2" type="ORF">LARSCL_LOCUS19833</name>
</gene>
<accession>A0AAV2BJV2</accession>
<dbReference type="AlphaFoldDB" id="A0AAV2BJV2"/>
<feature type="region of interest" description="Disordered" evidence="1">
    <location>
        <begin position="268"/>
        <end position="289"/>
    </location>
</feature>
<evidence type="ECO:0000313" key="3">
    <source>
        <dbReference type="Proteomes" id="UP001497382"/>
    </source>
</evidence>
<feature type="region of interest" description="Disordered" evidence="1">
    <location>
        <begin position="161"/>
        <end position="191"/>
    </location>
</feature>
<organism evidence="2 3">
    <name type="scientific">Larinioides sclopetarius</name>
    <dbReference type="NCBI Taxonomy" id="280406"/>
    <lineage>
        <taxon>Eukaryota</taxon>
        <taxon>Metazoa</taxon>
        <taxon>Ecdysozoa</taxon>
        <taxon>Arthropoda</taxon>
        <taxon>Chelicerata</taxon>
        <taxon>Arachnida</taxon>
        <taxon>Araneae</taxon>
        <taxon>Araneomorphae</taxon>
        <taxon>Entelegynae</taxon>
        <taxon>Araneoidea</taxon>
        <taxon>Araneidae</taxon>
        <taxon>Larinioides</taxon>
    </lineage>
</organism>